<proteinExistence type="predicted"/>
<dbReference type="AlphaFoldDB" id="A0A2H4S8S3"/>
<organism evidence="2 3">
    <name type="scientific">Cordyceps militaris</name>
    <name type="common">Caterpillar fungus</name>
    <name type="synonym">Clavaria militaris</name>
    <dbReference type="NCBI Taxonomy" id="73501"/>
    <lineage>
        <taxon>Eukaryota</taxon>
        <taxon>Fungi</taxon>
        <taxon>Dikarya</taxon>
        <taxon>Ascomycota</taxon>
        <taxon>Pezizomycotina</taxon>
        <taxon>Sordariomycetes</taxon>
        <taxon>Hypocreomycetidae</taxon>
        <taxon>Hypocreales</taxon>
        <taxon>Cordycipitaceae</taxon>
        <taxon>Cordyceps</taxon>
    </lineage>
</organism>
<dbReference type="OrthoDB" id="420564at2759"/>
<feature type="region of interest" description="Disordered" evidence="1">
    <location>
        <begin position="411"/>
        <end position="430"/>
    </location>
</feature>
<accession>A0A2H4S8S3</accession>
<dbReference type="PANTHER" id="PTHR35179">
    <property type="entry name" value="PROTEIN CBG02620"/>
    <property type="match status" value="1"/>
</dbReference>
<dbReference type="Proteomes" id="UP000323067">
    <property type="component" value="Chromosome iv"/>
</dbReference>
<dbReference type="PANTHER" id="PTHR35179:SF2">
    <property type="entry name" value="START DOMAIN-CONTAINING PROTEIN"/>
    <property type="match status" value="1"/>
</dbReference>
<feature type="compositionally biased region" description="Low complexity" evidence="1">
    <location>
        <begin position="364"/>
        <end position="377"/>
    </location>
</feature>
<reference evidence="2 3" key="1">
    <citation type="journal article" date="2017" name="BMC Genomics">
        <title>Chromosome level assembly and secondary metabolite potential of the parasitic fungus Cordyceps militaris.</title>
        <authorList>
            <person name="Kramer G.J."/>
            <person name="Nodwell J.R."/>
        </authorList>
    </citation>
    <scope>NUCLEOTIDE SEQUENCE [LARGE SCALE GENOMIC DNA]</scope>
    <source>
        <strain evidence="2 3">ATCC 34164</strain>
    </source>
</reference>
<name>A0A2H4S8S3_CORMI</name>
<dbReference type="VEuPathDB" id="FungiDB:CCM_06355"/>
<sequence>MIVISRAQLAYIALPSKAVITDVKHLSSYNWIEAPTPTIVVPGAPARWNPPKGPQQLAADSGDIYDAQYAARKLDCPLEPLFRSVHTEHDAFDLNAVDVVTDRGNIRKLLSFINPEHSDKYFKGFTIDVEVVQNTALFCRDEAVTAESGRDYGFWGHGCEFEKAYTVPRIAGSTAHHRVISYQFGGLHFLVRHETDGYVEDAGDSCGSVARAMQGLVLAPTTAPTRMAGSTLSVARGGEVVPLCATLEIKTHSLRRALAFSDLAARQLWVSQTPKLVRASHDQGRFDEPQVEDVTAQIQQWEAANQPILKRLAWLMQRIVVLAKASPGGRVRIKCHVPGDKLVISPYDGPKLLPADLYAKWTAKAPSSRPTSPAAAKETAENAKQNTKRVNGTGIGQSTAVTSMDPTAAHFHFGLPTPDATKGGLDKTPN</sequence>
<evidence type="ECO:0000256" key="1">
    <source>
        <dbReference type="SAM" id="MobiDB-lite"/>
    </source>
</evidence>
<dbReference type="EMBL" id="CP023322">
    <property type="protein sequence ID" value="ATY59503.1"/>
    <property type="molecule type" value="Genomic_DNA"/>
</dbReference>
<evidence type="ECO:0000313" key="3">
    <source>
        <dbReference type="Proteomes" id="UP000323067"/>
    </source>
</evidence>
<protein>
    <submittedName>
        <fullName evidence="2">Geranylgeranyl pyrophosphate synthetase</fullName>
    </submittedName>
</protein>
<evidence type="ECO:0000313" key="2">
    <source>
        <dbReference type="EMBL" id="ATY59503.1"/>
    </source>
</evidence>
<dbReference type="VEuPathDB" id="FungiDB:A9K55_003716"/>
<gene>
    <name evidence="2" type="ORF">A9K55_003716</name>
</gene>
<feature type="region of interest" description="Disordered" evidence="1">
    <location>
        <begin position="364"/>
        <end position="395"/>
    </location>
</feature>
<feature type="compositionally biased region" description="Polar residues" evidence="1">
    <location>
        <begin position="382"/>
        <end position="395"/>
    </location>
</feature>